<accession>A0AAU7CYN5</accession>
<organism evidence="3">
    <name type="scientific">Edaphobacter paludis</name>
    <dbReference type="NCBI Taxonomy" id="3035702"/>
    <lineage>
        <taxon>Bacteria</taxon>
        <taxon>Pseudomonadati</taxon>
        <taxon>Acidobacteriota</taxon>
        <taxon>Terriglobia</taxon>
        <taxon>Terriglobales</taxon>
        <taxon>Acidobacteriaceae</taxon>
        <taxon>Edaphobacter</taxon>
    </lineage>
</organism>
<feature type="chain" id="PRO_5043288661" evidence="1">
    <location>
        <begin position="21"/>
        <end position="375"/>
    </location>
</feature>
<dbReference type="EMBL" id="CP121195">
    <property type="protein sequence ID" value="XBH14041.1"/>
    <property type="molecule type" value="Genomic_DNA"/>
</dbReference>
<evidence type="ECO:0000256" key="1">
    <source>
        <dbReference type="SAM" id="SignalP"/>
    </source>
</evidence>
<sequence length="375" mass="41540">MMRLAIALLLSASFVAAAHAQAPGWQPDVTQQQTYTLHRASSADPTGGNADFRRVAPGATYTVLDTDGPGVISHIWFTISDSEPYHLKRIVLRIYWDGETTPSVEAPIGDFFGLGLGTYHNWQSEMLSVGSVKALNSYFPMPYRHHARITVTNEGKQQIGSLYYNIDYRTEPHPLPEGTLYFHAQYRQAQPNHGWTDKWDNNGTPLVNDKANLDGKDNYVWLDAKGHGQYVGVTMSVLQNQDSWWGEGDDMFFIDGAKLPSITGTGSEDYFLGAWDFGGKEFSYPLYGAPVLGDELAGGRSSVYRFHFDAPIPFTKSIKATIEHGHANHRSDNYYSVAYWYQAEPHAPFPALPPVDERIPVLQPVGGPGNAGGSH</sequence>
<dbReference type="InterPro" id="IPR021345">
    <property type="entry name" value="DUF2961"/>
</dbReference>
<evidence type="ECO:0000313" key="3">
    <source>
        <dbReference type="EMBL" id="XBH14041.1"/>
    </source>
</evidence>
<dbReference type="AlphaFoldDB" id="A0AAU7DB63"/>
<gene>
    <name evidence="2" type="ORF">P4G45_02505</name>
    <name evidence="3" type="ORF">P8936_02475</name>
</gene>
<name>A0AAU7DB63_9BACT</name>
<accession>A0AAU7DB63</accession>
<dbReference type="Gene3D" id="2.60.120.1390">
    <property type="match status" value="2"/>
</dbReference>
<evidence type="ECO:0000313" key="2">
    <source>
        <dbReference type="EMBL" id="XBH10613.1"/>
    </source>
</evidence>
<protein>
    <submittedName>
        <fullName evidence="3">DUF2961 domain-containing protein</fullName>
    </submittedName>
</protein>
<dbReference type="KEGG" id="epl:P4G45_02505"/>
<dbReference type="EMBL" id="CP121194">
    <property type="protein sequence ID" value="XBH10613.1"/>
    <property type="molecule type" value="Genomic_DNA"/>
</dbReference>
<dbReference type="Pfam" id="PF11175">
    <property type="entry name" value="DUF2961"/>
    <property type="match status" value="1"/>
</dbReference>
<feature type="signal peptide" evidence="1">
    <location>
        <begin position="1"/>
        <end position="20"/>
    </location>
</feature>
<proteinExistence type="predicted"/>
<reference evidence="3" key="1">
    <citation type="submission" date="2023-03" db="EMBL/GenBank/DDBJ databases">
        <title>Edaphobacter sp.</title>
        <authorList>
            <person name="Huber K.J."/>
            <person name="Papendorf J."/>
            <person name="Pilke C."/>
            <person name="Bunk B."/>
            <person name="Sproeer C."/>
            <person name="Pester M."/>
        </authorList>
    </citation>
    <scope>NUCLEOTIDE SEQUENCE</scope>
    <source>
        <strain evidence="2">DSM 109919</strain>
        <strain evidence="3">DSM 109920</strain>
    </source>
</reference>
<keyword evidence="1" id="KW-0732">Signal</keyword>
<dbReference type="RefSeq" id="WP_348268119.1">
    <property type="nucleotide sequence ID" value="NZ_CP121194.1"/>
</dbReference>